<dbReference type="Pfam" id="PF00462">
    <property type="entry name" value="Glutaredoxin"/>
    <property type="match status" value="1"/>
</dbReference>
<sequence>MARRWRLAVICLACGVAVSGLELARGRTGTALAMLAFFLVMSLVASPLIFPGATAAPDGAPVVYWRPGCPFCLRLRAQLGADGARLTWVDIWQDPAGAAVVRGITGGDETVPTVVIGGEGFVNPDPRWLRERLRTA</sequence>
<feature type="domain" description="Glutaredoxin" evidence="2">
    <location>
        <begin position="62"/>
        <end position="119"/>
    </location>
</feature>
<keyword evidence="4" id="KW-1185">Reference proteome</keyword>
<organism evidence="3 4">
    <name type="scientific">Actinoplanes awajinensis subsp. mycoplanecinus</name>
    <dbReference type="NCBI Taxonomy" id="135947"/>
    <lineage>
        <taxon>Bacteria</taxon>
        <taxon>Bacillati</taxon>
        <taxon>Actinomycetota</taxon>
        <taxon>Actinomycetes</taxon>
        <taxon>Micromonosporales</taxon>
        <taxon>Micromonosporaceae</taxon>
        <taxon>Actinoplanes</taxon>
    </lineage>
</organism>
<accession>A0A101JUN7</accession>
<keyword evidence="1" id="KW-1133">Transmembrane helix</keyword>
<comment type="caution">
    <text evidence="3">The sequence shown here is derived from an EMBL/GenBank/DDBJ whole genome shotgun (WGS) entry which is preliminary data.</text>
</comment>
<gene>
    <name evidence="3" type="ORF">ADL15_19760</name>
</gene>
<proteinExistence type="predicted"/>
<keyword evidence="1" id="KW-0472">Membrane</keyword>
<dbReference type="Proteomes" id="UP000053244">
    <property type="component" value="Unassembled WGS sequence"/>
</dbReference>
<evidence type="ECO:0000313" key="4">
    <source>
        <dbReference type="Proteomes" id="UP000053244"/>
    </source>
</evidence>
<dbReference type="OrthoDB" id="8991911at2"/>
<dbReference type="CDD" id="cd02976">
    <property type="entry name" value="NrdH"/>
    <property type="match status" value="1"/>
</dbReference>
<keyword evidence="1" id="KW-0812">Transmembrane</keyword>
<dbReference type="InterPro" id="IPR036249">
    <property type="entry name" value="Thioredoxin-like_sf"/>
</dbReference>
<name>A0A101JUN7_9ACTN</name>
<dbReference type="AlphaFoldDB" id="A0A101JUN7"/>
<reference evidence="3 4" key="1">
    <citation type="submission" date="2015-10" db="EMBL/GenBank/DDBJ databases">
        <authorList>
            <person name="Gilbert D.G."/>
        </authorList>
    </citation>
    <scope>NUCLEOTIDE SEQUENCE [LARGE SCALE GENOMIC DNA]</scope>
    <source>
        <strain evidence="3 4">NRRL B-16712</strain>
    </source>
</reference>
<protein>
    <recommendedName>
        <fullName evidence="2">Glutaredoxin domain-containing protein</fullName>
    </recommendedName>
</protein>
<dbReference type="RefSeq" id="WP_067693079.1">
    <property type="nucleotide sequence ID" value="NZ_LLZH01000167.1"/>
</dbReference>
<evidence type="ECO:0000259" key="2">
    <source>
        <dbReference type="Pfam" id="PF00462"/>
    </source>
</evidence>
<dbReference type="Gene3D" id="3.40.30.10">
    <property type="entry name" value="Glutaredoxin"/>
    <property type="match status" value="1"/>
</dbReference>
<evidence type="ECO:0000313" key="3">
    <source>
        <dbReference type="EMBL" id="KUL32766.1"/>
    </source>
</evidence>
<dbReference type="EMBL" id="LLZH01000167">
    <property type="protein sequence ID" value="KUL32766.1"/>
    <property type="molecule type" value="Genomic_DNA"/>
</dbReference>
<dbReference type="InterPro" id="IPR002109">
    <property type="entry name" value="Glutaredoxin"/>
</dbReference>
<dbReference type="PROSITE" id="PS51354">
    <property type="entry name" value="GLUTAREDOXIN_2"/>
    <property type="match status" value="1"/>
</dbReference>
<dbReference type="SUPFAM" id="SSF52833">
    <property type="entry name" value="Thioredoxin-like"/>
    <property type="match status" value="1"/>
</dbReference>
<evidence type="ECO:0000256" key="1">
    <source>
        <dbReference type="SAM" id="Phobius"/>
    </source>
</evidence>
<feature type="transmembrane region" description="Helical" evidence="1">
    <location>
        <begin position="30"/>
        <end position="50"/>
    </location>
</feature>